<accession>A0A0W0TBF0</accession>
<organism evidence="2 3">
    <name type="scientific">Legionella drozanskii LLAP-1</name>
    <dbReference type="NCBI Taxonomy" id="1212489"/>
    <lineage>
        <taxon>Bacteria</taxon>
        <taxon>Pseudomonadati</taxon>
        <taxon>Pseudomonadota</taxon>
        <taxon>Gammaproteobacteria</taxon>
        <taxon>Legionellales</taxon>
        <taxon>Legionellaceae</taxon>
        <taxon>Legionella</taxon>
    </lineage>
</organism>
<dbReference type="EMBL" id="LNXY01000003">
    <property type="protein sequence ID" value="KTC92889.1"/>
    <property type="molecule type" value="Genomic_DNA"/>
</dbReference>
<keyword evidence="1" id="KW-0732">Signal</keyword>
<comment type="caution">
    <text evidence="2">The sequence shown here is derived from an EMBL/GenBank/DDBJ whole genome shotgun (WGS) entry which is preliminary data.</text>
</comment>
<evidence type="ECO:0000313" key="2">
    <source>
        <dbReference type="EMBL" id="KTC92889.1"/>
    </source>
</evidence>
<dbReference type="PATRIC" id="fig|1212489.4.peg.270"/>
<evidence type="ECO:0000313" key="3">
    <source>
        <dbReference type="Proteomes" id="UP000054736"/>
    </source>
</evidence>
<gene>
    <name evidence="2" type="ORF">Ldro_0260</name>
</gene>
<name>A0A0W0TBF0_9GAMM</name>
<sequence length="166" mass="18990">MRLLFSRLITILLMYCVVLATQAATPKSTDYCPDLNRLELIITELDVMITQEVCTKNVKPENIQWLAKQLFPKLMNKAFLGVDPPPFWQSITNEVVTNCYPTGNLCMDKVQSDFENCLMEKFPAVIWQFGLWLAENCDALNKNIVLNWDSKKLVVRGLISAFIAKL</sequence>
<dbReference type="OrthoDB" id="5648079at2"/>
<reference evidence="2 3" key="1">
    <citation type="submission" date="2015-11" db="EMBL/GenBank/DDBJ databases">
        <title>Genomic analysis of 38 Legionella species identifies large and diverse effector repertoires.</title>
        <authorList>
            <person name="Burstein D."/>
            <person name="Amaro F."/>
            <person name="Zusman T."/>
            <person name="Lifshitz Z."/>
            <person name="Cohen O."/>
            <person name="Gilbert J.A."/>
            <person name="Pupko T."/>
            <person name="Shuman H.A."/>
            <person name="Segal G."/>
        </authorList>
    </citation>
    <scope>NUCLEOTIDE SEQUENCE [LARGE SCALE GENOMIC DNA]</scope>
    <source>
        <strain evidence="2 3">ATCC 700990</strain>
    </source>
</reference>
<protein>
    <submittedName>
        <fullName evidence="2">Uncharacterized protein</fullName>
    </submittedName>
</protein>
<proteinExistence type="predicted"/>
<feature type="signal peptide" evidence="1">
    <location>
        <begin position="1"/>
        <end position="23"/>
    </location>
</feature>
<dbReference type="Proteomes" id="UP000054736">
    <property type="component" value="Unassembled WGS sequence"/>
</dbReference>
<feature type="chain" id="PRO_5006912864" evidence="1">
    <location>
        <begin position="24"/>
        <end position="166"/>
    </location>
</feature>
<dbReference type="AlphaFoldDB" id="A0A0W0TBF0"/>
<dbReference type="RefSeq" id="WP_058494624.1">
    <property type="nucleotide sequence ID" value="NZ_CAAAIU010000003.1"/>
</dbReference>
<keyword evidence="3" id="KW-1185">Reference proteome</keyword>
<dbReference type="STRING" id="1212489.Ldro_0260"/>
<evidence type="ECO:0000256" key="1">
    <source>
        <dbReference type="SAM" id="SignalP"/>
    </source>
</evidence>